<evidence type="ECO:0000313" key="1">
    <source>
        <dbReference type="EMBL" id="RUT04389.1"/>
    </source>
</evidence>
<dbReference type="EMBL" id="RSCL01000011">
    <property type="protein sequence ID" value="RUT04389.1"/>
    <property type="molecule type" value="Genomic_DNA"/>
</dbReference>
<protein>
    <recommendedName>
        <fullName evidence="3">Serine/threonine protein kinase</fullName>
    </recommendedName>
</protein>
<evidence type="ECO:0008006" key="3">
    <source>
        <dbReference type="Google" id="ProtNLM"/>
    </source>
</evidence>
<keyword evidence="2" id="KW-1185">Reference proteome</keyword>
<dbReference type="RefSeq" id="WP_158632871.1">
    <property type="nucleotide sequence ID" value="NZ_RSCL01000011.1"/>
</dbReference>
<comment type="caution">
    <text evidence="1">The sequence shown here is derived from an EMBL/GenBank/DDBJ whole genome shotgun (WGS) entry which is preliminary data.</text>
</comment>
<evidence type="ECO:0000313" key="2">
    <source>
        <dbReference type="Proteomes" id="UP000271624"/>
    </source>
</evidence>
<gene>
    <name evidence="1" type="ORF">DSM106972_046170</name>
</gene>
<dbReference type="Proteomes" id="UP000271624">
    <property type="component" value="Unassembled WGS sequence"/>
</dbReference>
<reference evidence="1" key="1">
    <citation type="submission" date="2018-12" db="EMBL/GenBank/DDBJ databases">
        <authorList>
            <person name="Will S."/>
            <person name="Neumann-Schaal M."/>
            <person name="Henke P."/>
        </authorList>
    </citation>
    <scope>NUCLEOTIDE SEQUENCE</scope>
    <source>
        <strain evidence="1">PCC 7102</strain>
    </source>
</reference>
<name>A0A433VEE8_9CYAN</name>
<sequence>MRTLKASTQGLEKIKYAREQKGLVIEDFKWLLEASKVLEPNIDWEERGCFADGVSLSTFRRFLYGIKPIKAPAFQAYSQVLGLNCEDIIENNNQNPVESPFYVERKSIENPEYLEARCYEEIQKPGSLTRIKAPEQMGKTWLLEKVLGHAREKGYQTVKLDFRLADSTIFSDYDTFLQWMCVHVGEELDIEENIDQYWKKMYGLNKNCTRYFQKHLLSNINAPLVFGLDNVDLVFEQPEIFNNFCKLIRYWYDQAKSTDNIGEIWKKIRFVIVHSTEVYRAMDINSSPLGGVGLTVEPPDFKPEQVLSLAQQHQLSWNSSDIEKLMLFIGGNPALIHKAFDSAKQQNLSVEELLKSAATESGIFRDHLGKHLHNLRQYPELASAFLLCVNSQEPVDIDSQLAFKLHRMGLVKLQENCVTPSCNLYRQYFSLRL</sequence>
<dbReference type="AlphaFoldDB" id="A0A433VEE8"/>
<reference evidence="1" key="2">
    <citation type="journal article" date="2019" name="Genome Biol. Evol.">
        <title>Day and night: Metabolic profiles and evolutionary relationships of six axenic non-marine cyanobacteria.</title>
        <authorList>
            <person name="Will S.E."/>
            <person name="Henke P."/>
            <person name="Boedeker C."/>
            <person name="Huang S."/>
            <person name="Brinkmann H."/>
            <person name="Rohde M."/>
            <person name="Jarek M."/>
            <person name="Friedl T."/>
            <person name="Seufert S."/>
            <person name="Schumacher M."/>
            <person name="Overmann J."/>
            <person name="Neumann-Schaal M."/>
            <person name="Petersen J."/>
        </authorList>
    </citation>
    <scope>NUCLEOTIDE SEQUENCE [LARGE SCALE GENOMIC DNA]</scope>
    <source>
        <strain evidence="1">PCC 7102</strain>
    </source>
</reference>
<dbReference type="InterPro" id="IPR027417">
    <property type="entry name" value="P-loop_NTPase"/>
</dbReference>
<dbReference type="Pfam" id="PF14516">
    <property type="entry name" value="AAA_35"/>
    <property type="match status" value="1"/>
</dbReference>
<dbReference type="Gene3D" id="3.40.50.300">
    <property type="entry name" value="P-loop containing nucleotide triphosphate hydrolases"/>
    <property type="match status" value="1"/>
</dbReference>
<dbReference type="OrthoDB" id="502668at2"/>
<organism evidence="1 2">
    <name type="scientific">Dulcicalothrix desertica PCC 7102</name>
    <dbReference type="NCBI Taxonomy" id="232991"/>
    <lineage>
        <taxon>Bacteria</taxon>
        <taxon>Bacillati</taxon>
        <taxon>Cyanobacteriota</taxon>
        <taxon>Cyanophyceae</taxon>
        <taxon>Nostocales</taxon>
        <taxon>Calotrichaceae</taxon>
        <taxon>Dulcicalothrix</taxon>
    </lineage>
</organism>
<dbReference type="SUPFAM" id="SSF52540">
    <property type="entry name" value="P-loop containing nucleoside triphosphate hydrolases"/>
    <property type="match status" value="1"/>
</dbReference>
<accession>A0A433VEE8</accession>
<proteinExistence type="predicted"/>